<dbReference type="InterPro" id="IPR000008">
    <property type="entry name" value="C2_dom"/>
</dbReference>
<dbReference type="Proteomes" id="UP001604277">
    <property type="component" value="Unassembled WGS sequence"/>
</dbReference>
<gene>
    <name evidence="2" type="ORF">Fot_54603</name>
</gene>
<dbReference type="PANTHER" id="PTHR32246">
    <property type="entry name" value="INGRESSION PROTEIN FIC1"/>
    <property type="match status" value="1"/>
</dbReference>
<dbReference type="SMART" id="SM00239">
    <property type="entry name" value="C2"/>
    <property type="match status" value="1"/>
</dbReference>
<dbReference type="Gene3D" id="2.60.40.150">
    <property type="entry name" value="C2 domain"/>
    <property type="match status" value="1"/>
</dbReference>
<organism evidence="2 3">
    <name type="scientific">Forsythia ovata</name>
    <dbReference type="NCBI Taxonomy" id="205694"/>
    <lineage>
        <taxon>Eukaryota</taxon>
        <taxon>Viridiplantae</taxon>
        <taxon>Streptophyta</taxon>
        <taxon>Embryophyta</taxon>
        <taxon>Tracheophyta</taxon>
        <taxon>Spermatophyta</taxon>
        <taxon>Magnoliopsida</taxon>
        <taxon>eudicotyledons</taxon>
        <taxon>Gunneridae</taxon>
        <taxon>Pentapetalae</taxon>
        <taxon>asterids</taxon>
        <taxon>lamiids</taxon>
        <taxon>Lamiales</taxon>
        <taxon>Oleaceae</taxon>
        <taxon>Forsythieae</taxon>
        <taxon>Forsythia</taxon>
    </lineage>
</organism>
<keyword evidence="3" id="KW-1185">Reference proteome</keyword>
<accession>A0ABD1P7K5</accession>
<evidence type="ECO:0000259" key="1">
    <source>
        <dbReference type="PROSITE" id="PS50004"/>
    </source>
</evidence>
<comment type="caution">
    <text evidence="2">The sequence shown here is derived from an EMBL/GenBank/DDBJ whole genome shotgun (WGS) entry which is preliminary data.</text>
</comment>
<sequence length="185" mass="20523">MECRKLDITLVSAKNLPDVRNYGRMKVYAEISINGISKTAEKTNVDKQNECNPFWNCSIVYTIGERAVQATDIDLVIKLFCKRTLGDRYIGEVKLALRSLFENGLGAQNVSHAVSGTTSGILNISYSFGEKIVVQRPSGLYYDNTWDNEDNDNTWDYVPIIIQGAMIVIKVSIILMTGGAFDGGL</sequence>
<dbReference type="PROSITE" id="PS50004">
    <property type="entry name" value="C2"/>
    <property type="match status" value="1"/>
</dbReference>
<name>A0ABD1P7K5_9LAMI</name>
<feature type="domain" description="C2" evidence="1">
    <location>
        <begin position="1"/>
        <end position="110"/>
    </location>
</feature>
<dbReference type="PANTHER" id="PTHR32246:SF22">
    <property type="entry name" value="C2 DOMAIN-CONTAINING PROTEIN"/>
    <property type="match status" value="1"/>
</dbReference>
<proteinExistence type="predicted"/>
<dbReference type="Pfam" id="PF00168">
    <property type="entry name" value="C2"/>
    <property type="match status" value="1"/>
</dbReference>
<protein>
    <recommendedName>
        <fullName evidence="1">C2 domain-containing protein</fullName>
    </recommendedName>
</protein>
<dbReference type="AlphaFoldDB" id="A0ABD1P7K5"/>
<dbReference type="InterPro" id="IPR044750">
    <property type="entry name" value="C2_SRC2/BAP"/>
</dbReference>
<dbReference type="EMBL" id="JBFOLJ010000021">
    <property type="protein sequence ID" value="KAL2459859.1"/>
    <property type="molecule type" value="Genomic_DNA"/>
</dbReference>
<dbReference type="SUPFAM" id="SSF49562">
    <property type="entry name" value="C2 domain (Calcium/lipid-binding domain, CaLB)"/>
    <property type="match status" value="1"/>
</dbReference>
<dbReference type="InterPro" id="IPR035892">
    <property type="entry name" value="C2_domain_sf"/>
</dbReference>
<evidence type="ECO:0000313" key="2">
    <source>
        <dbReference type="EMBL" id="KAL2459859.1"/>
    </source>
</evidence>
<evidence type="ECO:0000313" key="3">
    <source>
        <dbReference type="Proteomes" id="UP001604277"/>
    </source>
</evidence>
<reference evidence="3" key="1">
    <citation type="submission" date="2024-07" db="EMBL/GenBank/DDBJ databases">
        <title>Two chromosome-level genome assemblies of Korean endemic species Abeliophyllum distichum and Forsythia ovata (Oleaceae).</title>
        <authorList>
            <person name="Jang H."/>
        </authorList>
    </citation>
    <scope>NUCLEOTIDE SEQUENCE [LARGE SCALE GENOMIC DNA]</scope>
</reference>
<dbReference type="CDD" id="cd04051">
    <property type="entry name" value="C2_SRC2_like"/>
    <property type="match status" value="1"/>
</dbReference>